<comment type="caution">
    <text evidence="1">The sequence shown here is derived from an EMBL/GenBank/DDBJ whole genome shotgun (WGS) entry which is preliminary data.</text>
</comment>
<protein>
    <submittedName>
        <fullName evidence="1">Uncharacterized protein</fullName>
    </submittedName>
</protein>
<dbReference type="EMBL" id="JAVRIB010000003">
    <property type="protein sequence ID" value="MDT0633952.1"/>
    <property type="molecule type" value="Genomic_DNA"/>
</dbReference>
<organism evidence="1 2">
    <name type="scientific">Spectribacter hydrogenoxidans</name>
    <dbReference type="NCBI Taxonomy" id="3075608"/>
    <lineage>
        <taxon>Bacteria</taxon>
        <taxon>Pseudomonadati</taxon>
        <taxon>Pseudomonadota</taxon>
        <taxon>Gammaproteobacteria</taxon>
        <taxon>Salinisphaerales</taxon>
        <taxon>Salinisphaeraceae</taxon>
        <taxon>Spectribacter</taxon>
    </lineage>
</organism>
<sequence>MAELIINLWAIYDGGTGLVYGLAGRAYNVDGDDEQKLTLLRALARTDHVTAKRYELPARLTVSFADGTERARVTTLRAVMDSKSGLFEDMFANIENELPPLTDFRGEEVASIKQKIPSDPLCVVTTLYEDENGNITPVVTDEDRAWVRQQERLRGREYT</sequence>
<proteinExistence type="predicted"/>
<reference evidence="1 2" key="1">
    <citation type="submission" date="2023-09" db="EMBL/GenBank/DDBJ databases">
        <authorList>
            <person name="Rey-Velasco X."/>
        </authorList>
    </citation>
    <scope>NUCLEOTIDE SEQUENCE [LARGE SCALE GENOMIC DNA]</scope>
    <source>
        <strain evidence="1 2">W335</strain>
    </source>
</reference>
<gene>
    <name evidence="1" type="ORF">RM532_03165</name>
</gene>
<dbReference type="RefSeq" id="WP_311651686.1">
    <property type="nucleotide sequence ID" value="NZ_JAVRIB010000003.1"/>
</dbReference>
<evidence type="ECO:0000313" key="1">
    <source>
        <dbReference type="EMBL" id="MDT0633952.1"/>
    </source>
</evidence>
<accession>A0ABU3BXD4</accession>
<dbReference type="Proteomes" id="UP001251857">
    <property type="component" value="Unassembled WGS sequence"/>
</dbReference>
<name>A0ABU3BXD4_9GAMM</name>
<keyword evidence="2" id="KW-1185">Reference proteome</keyword>
<evidence type="ECO:0000313" key="2">
    <source>
        <dbReference type="Proteomes" id="UP001251857"/>
    </source>
</evidence>